<protein>
    <submittedName>
        <fullName evidence="1">Uncharacterized protein</fullName>
    </submittedName>
</protein>
<evidence type="ECO:0000313" key="1">
    <source>
        <dbReference type="EMBL" id="AWT51485.1"/>
    </source>
</evidence>
<dbReference type="EMBL" id="CP027541">
    <property type="protein sequence ID" value="AWT51485.1"/>
    <property type="molecule type" value="Genomic_DNA"/>
</dbReference>
<reference evidence="1 2" key="1">
    <citation type="journal article" date="2013" name="Genome Announc.">
        <title>Draft genome sequence of MKD8, a conjugal recipient Mycobacterium smegmatis strain.</title>
        <authorList>
            <person name="Gray T.A."/>
            <person name="Palumbo M.J."/>
            <person name="Derbyshire K.M."/>
        </authorList>
    </citation>
    <scope>NUCLEOTIDE SEQUENCE [LARGE SCALE GENOMIC DNA]</scope>
    <source>
        <strain evidence="1 2">MKD8</strain>
    </source>
</reference>
<sequence>MRVGDDGVDQNLVDVNANGEFLDTADNILGATDDARIGRRPRTFVARQQSIEFWCCAESMLLVPG</sequence>
<gene>
    <name evidence="1" type="ORF">D806_004920</name>
</gene>
<name>A0A2U9PIH5_MYCSE</name>
<evidence type="ECO:0000313" key="2">
    <source>
        <dbReference type="Proteomes" id="UP000011200"/>
    </source>
</evidence>
<dbReference type="AlphaFoldDB" id="A0A2U9PIH5"/>
<organism evidence="1 2">
    <name type="scientific">Mycolicibacterium smegmatis (strain MKD8)</name>
    <name type="common">Mycobacterium smegmatis</name>
    <dbReference type="NCBI Taxonomy" id="1214915"/>
    <lineage>
        <taxon>Bacteria</taxon>
        <taxon>Bacillati</taxon>
        <taxon>Actinomycetota</taxon>
        <taxon>Actinomycetes</taxon>
        <taxon>Mycobacteriales</taxon>
        <taxon>Mycobacteriaceae</taxon>
        <taxon>Mycolicibacterium</taxon>
    </lineage>
</organism>
<accession>A0A2U9PIH5</accession>
<proteinExistence type="predicted"/>
<reference evidence="2" key="2">
    <citation type="submission" date="2018-03" db="EMBL/GenBank/DDBJ databases">
        <authorList>
            <person name="Derbyshire K."/>
            <person name="Gray T.A."/>
            <person name="Champion M."/>
        </authorList>
    </citation>
    <scope>NUCLEOTIDE SEQUENCE [LARGE SCALE GENOMIC DNA]</scope>
    <source>
        <strain evidence="2">MKD8</strain>
    </source>
</reference>
<dbReference type="Proteomes" id="UP000011200">
    <property type="component" value="Chromosome"/>
</dbReference>